<proteinExistence type="predicted"/>
<feature type="region of interest" description="Disordered" evidence="1">
    <location>
        <begin position="74"/>
        <end position="153"/>
    </location>
</feature>
<dbReference type="EMBL" id="SNRW01016995">
    <property type="protein sequence ID" value="KAA6368786.1"/>
    <property type="molecule type" value="Genomic_DNA"/>
</dbReference>
<evidence type="ECO:0000313" key="3">
    <source>
        <dbReference type="Proteomes" id="UP000324800"/>
    </source>
</evidence>
<organism evidence="2 3">
    <name type="scientific">Streblomastix strix</name>
    <dbReference type="NCBI Taxonomy" id="222440"/>
    <lineage>
        <taxon>Eukaryota</taxon>
        <taxon>Metamonada</taxon>
        <taxon>Preaxostyla</taxon>
        <taxon>Oxymonadida</taxon>
        <taxon>Streblomastigidae</taxon>
        <taxon>Streblomastix</taxon>
    </lineage>
</organism>
<name>A0A5J4UDC4_9EUKA</name>
<gene>
    <name evidence="2" type="ORF">EZS28_035687</name>
</gene>
<accession>A0A5J4UDC4</accession>
<reference evidence="2 3" key="1">
    <citation type="submission" date="2019-03" db="EMBL/GenBank/DDBJ databases">
        <title>Single cell metagenomics reveals metabolic interactions within the superorganism composed of flagellate Streblomastix strix and complex community of Bacteroidetes bacteria on its surface.</title>
        <authorList>
            <person name="Treitli S.C."/>
            <person name="Kolisko M."/>
            <person name="Husnik F."/>
            <person name="Keeling P."/>
            <person name="Hampl V."/>
        </authorList>
    </citation>
    <scope>NUCLEOTIDE SEQUENCE [LARGE SCALE GENOMIC DNA]</scope>
    <source>
        <strain evidence="2">ST1C</strain>
    </source>
</reference>
<feature type="non-terminal residue" evidence="2">
    <location>
        <position position="1"/>
    </location>
</feature>
<dbReference type="Proteomes" id="UP000324800">
    <property type="component" value="Unassembled WGS sequence"/>
</dbReference>
<dbReference type="AlphaFoldDB" id="A0A5J4UDC4"/>
<sequence>SRLCKERFSEQRREKNYEFAVRNRIAWKSKSQDQKISPVYTQQAIWKQIMRPMLNQNQNQAFEQNQEIQITRTHNDMLPPNSVPRGQPPTGQGPTGPHALRNAAIPQSTIFPPALNAEQKNPRNSKYDDKRNYQGSHAQMDVKRIRSNTSRQG</sequence>
<feature type="compositionally biased region" description="Low complexity" evidence="1">
    <location>
        <begin position="88"/>
        <end position="97"/>
    </location>
</feature>
<comment type="caution">
    <text evidence="2">The sequence shown here is derived from an EMBL/GenBank/DDBJ whole genome shotgun (WGS) entry which is preliminary data.</text>
</comment>
<protein>
    <submittedName>
        <fullName evidence="2">Uncharacterized protein</fullName>
    </submittedName>
</protein>
<evidence type="ECO:0000313" key="2">
    <source>
        <dbReference type="EMBL" id="KAA6368786.1"/>
    </source>
</evidence>
<evidence type="ECO:0000256" key="1">
    <source>
        <dbReference type="SAM" id="MobiDB-lite"/>
    </source>
</evidence>